<evidence type="ECO:0000256" key="2">
    <source>
        <dbReference type="SAM" id="SignalP"/>
    </source>
</evidence>
<name>A0A6J4MKY7_9BACT</name>
<accession>A0A6J4MKY7</accession>
<feature type="region of interest" description="Disordered" evidence="1">
    <location>
        <begin position="84"/>
        <end position="107"/>
    </location>
</feature>
<dbReference type="Pfam" id="PF13349">
    <property type="entry name" value="DUF4097"/>
    <property type="match status" value="1"/>
</dbReference>
<evidence type="ECO:0000256" key="1">
    <source>
        <dbReference type="SAM" id="MobiDB-lite"/>
    </source>
</evidence>
<feature type="signal peptide" evidence="2">
    <location>
        <begin position="1"/>
        <end position="21"/>
    </location>
</feature>
<evidence type="ECO:0000313" key="4">
    <source>
        <dbReference type="EMBL" id="CAA9358092.1"/>
    </source>
</evidence>
<feature type="chain" id="PRO_5027117125" description="DUF4097 domain-containing protein" evidence="2">
    <location>
        <begin position="22"/>
        <end position="261"/>
    </location>
</feature>
<proteinExistence type="predicted"/>
<sequence length="261" mass="27404">MRTLLAAVTAAALLAPLSLSAQDYRWSGRLAQGKEIEIVGVVGDIRAVASSGNTVEVVGEMRDGRLPVRVIEHEDGVTLCVVYPTRSNSRGGNSSGSGRCRQEGSIVNNPPEVDFTVRVPAGVRFAGRTVQGDVRAEGLRSPVSASSVSGGVDVQTSDVAEASTVSGDVRVSMGRLPRDGSLRFSTVSGDVRLTLPAGAGAELRASTVSGEIDTDFPMRMEASSRGNSWVRVGQRVRGTIGRGGPELEITTVSGDIELRRR</sequence>
<dbReference type="EMBL" id="CADCTW010000192">
    <property type="protein sequence ID" value="CAA9358092.1"/>
    <property type="molecule type" value="Genomic_DNA"/>
</dbReference>
<reference evidence="4" key="1">
    <citation type="submission" date="2020-02" db="EMBL/GenBank/DDBJ databases">
        <authorList>
            <person name="Meier V. D."/>
        </authorList>
    </citation>
    <scope>NUCLEOTIDE SEQUENCE</scope>
    <source>
        <strain evidence="4">AVDCRST_MAG68</strain>
    </source>
</reference>
<evidence type="ECO:0000259" key="3">
    <source>
        <dbReference type="Pfam" id="PF13349"/>
    </source>
</evidence>
<dbReference type="InterPro" id="IPR025164">
    <property type="entry name" value="Toastrack_DUF4097"/>
</dbReference>
<feature type="compositionally biased region" description="Low complexity" evidence="1">
    <location>
        <begin position="86"/>
        <end position="99"/>
    </location>
</feature>
<organism evidence="4">
    <name type="scientific">uncultured Gemmatimonadota bacterium</name>
    <dbReference type="NCBI Taxonomy" id="203437"/>
    <lineage>
        <taxon>Bacteria</taxon>
        <taxon>Pseudomonadati</taxon>
        <taxon>Gemmatimonadota</taxon>
        <taxon>environmental samples</taxon>
    </lineage>
</organism>
<protein>
    <recommendedName>
        <fullName evidence="3">DUF4097 domain-containing protein</fullName>
    </recommendedName>
</protein>
<keyword evidence="2" id="KW-0732">Signal</keyword>
<gene>
    <name evidence="4" type="ORF">AVDCRST_MAG68-4143</name>
</gene>
<feature type="domain" description="DUF4097" evidence="3">
    <location>
        <begin position="129"/>
        <end position="258"/>
    </location>
</feature>
<dbReference type="AlphaFoldDB" id="A0A6J4MKY7"/>